<dbReference type="KEGG" id="parq:DSM112329_03280"/>
<protein>
    <recommendedName>
        <fullName evidence="3">F5/8 type C domain-containing protein</fullName>
    </recommendedName>
</protein>
<dbReference type="EMBL" id="CP114014">
    <property type="protein sequence ID" value="XAY06410.1"/>
    <property type="molecule type" value="Genomic_DNA"/>
</dbReference>
<proteinExistence type="predicted"/>
<gene>
    <name evidence="2" type="ORF">DSM112329_03280</name>
</gene>
<dbReference type="RefSeq" id="WP_354697644.1">
    <property type="nucleotide sequence ID" value="NZ_CP114014.1"/>
</dbReference>
<evidence type="ECO:0000256" key="1">
    <source>
        <dbReference type="SAM" id="MobiDB-lite"/>
    </source>
</evidence>
<evidence type="ECO:0000313" key="2">
    <source>
        <dbReference type="EMBL" id="XAY06410.1"/>
    </source>
</evidence>
<name>A0AAU7AYB7_9ACTN</name>
<organism evidence="2">
    <name type="scientific">Paraconexibacter sp. AEG42_29</name>
    <dbReference type="NCBI Taxonomy" id="2997339"/>
    <lineage>
        <taxon>Bacteria</taxon>
        <taxon>Bacillati</taxon>
        <taxon>Actinomycetota</taxon>
        <taxon>Thermoleophilia</taxon>
        <taxon>Solirubrobacterales</taxon>
        <taxon>Paraconexibacteraceae</taxon>
        <taxon>Paraconexibacter</taxon>
    </lineage>
</organism>
<feature type="region of interest" description="Disordered" evidence="1">
    <location>
        <begin position="305"/>
        <end position="332"/>
    </location>
</feature>
<sequence>MGARGLVDDRVRGRIGRVVALAAVTCALGAPAQAVTVGEPVASPILLGAGAFTEVPPEVLSGPRGLSYYFTAEQSARCDTPAAETMLRAQPPDCQAEGRTVPQVGADYLAHTAATMPAGREHRRTYYGVYSADRVRDTAGRSYIVGAAHGENKNAVRDGSLFQNNVYLGPDALGPPLGTCLSGPDPETGIYADCYSAYSGFIGMTVTPDEPDGAAGRTPPEDLGPVIWPAAGYSSTATLVRLGHGVRHPYVVNGGDGFLYMYYHDDGFLPDFRGAGFRVARAPERDLGRGWQTWVESASRWVTSLPSAPVGPESSRDALPQPSPSSASTPLFPSDSSTFAVARIAGGKGLIGVDFGRDYTRPCVTADGRDDWRSAMRLRVSTDRVHWSEPVALEGPDFDGCDFYPNSRLTYPRFLNATATTTKEVALEDFFIEGTQYGGRVWRVAVKAPDLASRLPTTAPVAVMATGPKVPTPVLPVVGAPNLATGTTSSVGTTTPMPMPVRPGAKVDARAARVAGSRRPRLEVVVRRCNVRATRVRIVYGGRFTTIACGARWSARAATARPTYTVTVQALRVGRRGNVVAKGRVSTRVLRAPKR</sequence>
<evidence type="ECO:0008006" key="3">
    <source>
        <dbReference type="Google" id="ProtNLM"/>
    </source>
</evidence>
<reference evidence="2" key="1">
    <citation type="submission" date="2022-12" db="EMBL/GenBank/DDBJ databases">
        <title>Paraconexibacter alkalitolerans sp. nov. and Baekduia alba sp. nov., isolated from soil and emended description of the genera Paraconexibacter (Chun et al., 2020) and Baekduia (An et al., 2020).</title>
        <authorList>
            <person name="Vieira S."/>
            <person name="Huber K.J."/>
            <person name="Geppert A."/>
            <person name="Wolf J."/>
            <person name="Neumann-Schaal M."/>
            <person name="Muesken M."/>
            <person name="Overmann J."/>
        </authorList>
    </citation>
    <scope>NUCLEOTIDE SEQUENCE</scope>
    <source>
        <strain evidence="2">AEG42_29</strain>
    </source>
</reference>
<accession>A0AAU7AYB7</accession>
<dbReference type="AlphaFoldDB" id="A0AAU7AYB7"/>